<keyword evidence="3" id="KW-1185">Reference proteome</keyword>
<evidence type="ECO:0000313" key="2">
    <source>
        <dbReference type="EMBL" id="PAP77876.1"/>
    </source>
</evidence>
<dbReference type="EMBL" id="MQWD01000001">
    <property type="protein sequence ID" value="PAP77876.1"/>
    <property type="molecule type" value="Genomic_DNA"/>
</dbReference>
<evidence type="ECO:0000256" key="1">
    <source>
        <dbReference type="SAM" id="SignalP"/>
    </source>
</evidence>
<dbReference type="OrthoDB" id="9862529at2"/>
<name>A0A271J2Y4_9BACT</name>
<evidence type="ECO:0008006" key="4">
    <source>
        <dbReference type="Google" id="ProtNLM"/>
    </source>
</evidence>
<dbReference type="PROSITE" id="PS51257">
    <property type="entry name" value="PROKAR_LIPOPROTEIN"/>
    <property type="match status" value="1"/>
</dbReference>
<protein>
    <recommendedName>
        <fullName evidence="4">Lipoprotein</fullName>
    </recommendedName>
</protein>
<dbReference type="RefSeq" id="WP_095511548.1">
    <property type="nucleotide sequence ID" value="NZ_MQWD01000001.1"/>
</dbReference>
<accession>A0A271J2Y4</accession>
<feature type="signal peptide" evidence="1">
    <location>
        <begin position="1"/>
        <end position="21"/>
    </location>
</feature>
<keyword evidence="1" id="KW-0732">Signal</keyword>
<organism evidence="2 3">
    <name type="scientific">Rubrivirga marina</name>
    <dbReference type="NCBI Taxonomy" id="1196024"/>
    <lineage>
        <taxon>Bacteria</taxon>
        <taxon>Pseudomonadati</taxon>
        <taxon>Rhodothermota</taxon>
        <taxon>Rhodothermia</taxon>
        <taxon>Rhodothermales</taxon>
        <taxon>Rubricoccaceae</taxon>
        <taxon>Rubrivirga</taxon>
    </lineage>
</organism>
<comment type="caution">
    <text evidence="2">The sequence shown here is derived from an EMBL/GenBank/DDBJ whole genome shotgun (WGS) entry which is preliminary data.</text>
</comment>
<gene>
    <name evidence="2" type="ORF">BSZ37_16225</name>
</gene>
<feature type="chain" id="PRO_5012018158" description="Lipoprotein" evidence="1">
    <location>
        <begin position="22"/>
        <end position="175"/>
    </location>
</feature>
<sequence>MRALVLTLGAALLSACSLLQSDEPDAPTSASLVVTDRAKYEARLVSDGRDAIVFEVPFEIRNTTGGPLYRVGCRRPPKPVLEKLEGGQWVTAYSTGELLCLSPPFVVASGETGRDTLQVYGHLSGQDTLPEFRTEVEGTYRLQLELYSSLTNEQAPLGEALVPLADRVSNTFEVE</sequence>
<dbReference type="Proteomes" id="UP000216339">
    <property type="component" value="Unassembled WGS sequence"/>
</dbReference>
<dbReference type="AlphaFoldDB" id="A0A271J2Y4"/>
<evidence type="ECO:0000313" key="3">
    <source>
        <dbReference type="Proteomes" id="UP000216339"/>
    </source>
</evidence>
<proteinExistence type="predicted"/>
<reference evidence="2 3" key="1">
    <citation type="submission" date="2016-11" db="EMBL/GenBank/DDBJ databases">
        <title>Study of marine rhodopsin-containing bacteria.</title>
        <authorList>
            <person name="Yoshizawa S."/>
            <person name="Kumagai Y."/>
            <person name="Kogure K."/>
        </authorList>
    </citation>
    <scope>NUCLEOTIDE SEQUENCE [LARGE SCALE GENOMIC DNA]</scope>
    <source>
        <strain evidence="2 3">SAORIC-28</strain>
    </source>
</reference>